<dbReference type="RefSeq" id="WP_072836064.1">
    <property type="nucleotide sequence ID" value="NZ_FQUU01000012.1"/>
</dbReference>
<protein>
    <submittedName>
        <fullName evidence="1">Uncharacterized protein</fullName>
    </submittedName>
</protein>
<dbReference type="OrthoDB" id="4772828at2"/>
<organism evidence="1 2">
    <name type="scientific">Flavisolibacter ginsengisoli DSM 18119</name>
    <dbReference type="NCBI Taxonomy" id="1121884"/>
    <lineage>
        <taxon>Bacteria</taxon>
        <taxon>Pseudomonadati</taxon>
        <taxon>Bacteroidota</taxon>
        <taxon>Chitinophagia</taxon>
        <taxon>Chitinophagales</taxon>
        <taxon>Chitinophagaceae</taxon>
        <taxon>Flavisolibacter</taxon>
    </lineage>
</organism>
<dbReference type="EMBL" id="FQUU01000012">
    <property type="protein sequence ID" value="SHF53439.1"/>
    <property type="molecule type" value="Genomic_DNA"/>
</dbReference>
<evidence type="ECO:0000313" key="2">
    <source>
        <dbReference type="Proteomes" id="UP000184048"/>
    </source>
</evidence>
<dbReference type="Proteomes" id="UP000184048">
    <property type="component" value="Unassembled WGS sequence"/>
</dbReference>
<accession>A0A1M5CFG3</accession>
<gene>
    <name evidence="1" type="ORF">SAMN02745131_02918</name>
</gene>
<evidence type="ECO:0000313" key="1">
    <source>
        <dbReference type="EMBL" id="SHF53439.1"/>
    </source>
</evidence>
<keyword evidence="2" id="KW-1185">Reference proteome</keyword>
<dbReference type="AlphaFoldDB" id="A0A1M5CFG3"/>
<name>A0A1M5CFG3_9BACT</name>
<sequence length="266" mass="29941">MSVPYVTCAPTEKDVKKLILLMSVFGDGSGQERDSSGTRAGWKDLERVISELLGGSTLEKKQVFDVIVDQTLTGGNKYGISLKTKCLGTESKIQNLQTNGRVYMELTNSPAKLWAPLKAMGIHESDFGIKNDQEIGNSILHTVHNWYLSYCLTFNIELKNSVHITISYGEGKKGSRLYQAHSFPLGFPDGIIWKFKSNKCLRGYDPAFPDEVLFDWYGLSGGQLKYYPRASTALYSSSVFRLLSPDILTITEKSRVYWPQEWQDLL</sequence>
<proteinExistence type="predicted"/>
<reference evidence="1 2" key="1">
    <citation type="submission" date="2016-11" db="EMBL/GenBank/DDBJ databases">
        <authorList>
            <person name="Jaros S."/>
            <person name="Januszkiewicz K."/>
            <person name="Wedrychowicz H."/>
        </authorList>
    </citation>
    <scope>NUCLEOTIDE SEQUENCE [LARGE SCALE GENOMIC DNA]</scope>
    <source>
        <strain evidence="1 2">DSM 18119</strain>
    </source>
</reference>